<dbReference type="PANTHER" id="PTHR43266">
    <property type="entry name" value="MACROLIDE-EFFLUX PROTEIN"/>
    <property type="match status" value="1"/>
</dbReference>
<accession>A0A4R5DR78</accession>
<dbReference type="Gene3D" id="1.20.1250.20">
    <property type="entry name" value="MFS general substrate transporter like domains"/>
    <property type="match status" value="2"/>
</dbReference>
<proteinExistence type="predicted"/>
<comment type="subcellular location">
    <subcellularLocation>
        <location evidence="1">Cell membrane</location>
        <topology evidence="1">Multi-pass membrane protein</topology>
    </subcellularLocation>
</comment>
<dbReference type="InterPro" id="IPR011701">
    <property type="entry name" value="MFS"/>
</dbReference>
<evidence type="ECO:0000256" key="2">
    <source>
        <dbReference type="ARBA" id="ARBA00022448"/>
    </source>
</evidence>
<feature type="transmembrane region" description="Helical" evidence="7">
    <location>
        <begin position="386"/>
        <end position="404"/>
    </location>
</feature>
<keyword evidence="6 7" id="KW-0472">Membrane</keyword>
<feature type="transmembrane region" description="Helical" evidence="7">
    <location>
        <begin position="297"/>
        <end position="328"/>
    </location>
</feature>
<keyword evidence="10" id="KW-1185">Reference proteome</keyword>
<sequence>MKKTGAFTALAEPFKALRNRVFATLYFAQTISLLGDAFTWIGLALLSYQFGMDRSAIILSTALTLRVTAFIIFSPFAGVLADRIDRKKILYITHFIRMAIVIGMVFITQEWQIYLLVFLLNVFNAFFTPTYRSIIPHIVAKEQYRPAIGLSSATFQLLGVLGPGLAGIMAVWFGARNIFLVDAVSFVLAGILILMLPTDLLRNSKTESVEKPLSTWQDVLHGTRLLFSNPLIRFSLVIEFISAIAGAQILVNTVGHIKEGLKLTDQHYGWVMAAFGIGASIAAFFSGSFDKSKSRRLSLLTGAFLLGLAVITANYVGFSILLVLWLIAGLGQSLAEIPSETLIGENIEDAQQGKVYGSHFAFSHLWWAIAYPIAGFWGSRFPGKDFLYGGTLTLTLLILVFFLFRHKHPNRVNLSD</sequence>
<dbReference type="GO" id="GO:0022857">
    <property type="term" value="F:transmembrane transporter activity"/>
    <property type="evidence" value="ECO:0007669"/>
    <property type="project" value="InterPro"/>
</dbReference>
<organism evidence="9 10">
    <name type="scientific">Dyadobacter psychrotolerans</name>
    <dbReference type="NCBI Taxonomy" id="2541721"/>
    <lineage>
        <taxon>Bacteria</taxon>
        <taxon>Pseudomonadati</taxon>
        <taxon>Bacteroidota</taxon>
        <taxon>Cytophagia</taxon>
        <taxon>Cytophagales</taxon>
        <taxon>Spirosomataceae</taxon>
        <taxon>Dyadobacter</taxon>
    </lineage>
</organism>
<feature type="transmembrane region" description="Helical" evidence="7">
    <location>
        <begin position="234"/>
        <end position="255"/>
    </location>
</feature>
<dbReference type="SUPFAM" id="SSF103473">
    <property type="entry name" value="MFS general substrate transporter"/>
    <property type="match status" value="1"/>
</dbReference>
<feature type="transmembrane region" description="Helical" evidence="7">
    <location>
        <begin position="89"/>
        <end position="107"/>
    </location>
</feature>
<gene>
    <name evidence="9" type="ORF">E0F88_16165</name>
</gene>
<dbReference type="Pfam" id="PF07690">
    <property type="entry name" value="MFS_1"/>
    <property type="match status" value="2"/>
</dbReference>
<dbReference type="Proteomes" id="UP000294850">
    <property type="component" value="Unassembled WGS sequence"/>
</dbReference>
<keyword evidence="5 7" id="KW-1133">Transmembrane helix</keyword>
<evidence type="ECO:0000313" key="9">
    <source>
        <dbReference type="EMBL" id="TDE14720.1"/>
    </source>
</evidence>
<feature type="transmembrane region" description="Helical" evidence="7">
    <location>
        <begin position="178"/>
        <end position="196"/>
    </location>
</feature>
<dbReference type="OrthoDB" id="9815624at2"/>
<feature type="transmembrane region" description="Helical" evidence="7">
    <location>
        <begin position="56"/>
        <end position="77"/>
    </location>
</feature>
<evidence type="ECO:0000259" key="8">
    <source>
        <dbReference type="PROSITE" id="PS50850"/>
    </source>
</evidence>
<feature type="domain" description="Major facilitator superfamily (MFS) profile" evidence="8">
    <location>
        <begin position="21"/>
        <end position="408"/>
    </location>
</feature>
<dbReference type="GO" id="GO:0005886">
    <property type="term" value="C:plasma membrane"/>
    <property type="evidence" value="ECO:0007669"/>
    <property type="project" value="UniProtKB-SubCell"/>
</dbReference>
<dbReference type="InterPro" id="IPR036259">
    <property type="entry name" value="MFS_trans_sf"/>
</dbReference>
<evidence type="ECO:0000256" key="1">
    <source>
        <dbReference type="ARBA" id="ARBA00004651"/>
    </source>
</evidence>
<dbReference type="RefSeq" id="WP_131959304.1">
    <property type="nucleotide sequence ID" value="NZ_SMFL01000005.1"/>
</dbReference>
<keyword evidence="4 7" id="KW-0812">Transmembrane</keyword>
<protein>
    <submittedName>
        <fullName evidence="9">MFS transporter</fullName>
    </submittedName>
</protein>
<dbReference type="InterPro" id="IPR020846">
    <property type="entry name" value="MFS_dom"/>
</dbReference>
<dbReference type="PROSITE" id="PS50850">
    <property type="entry name" value="MFS"/>
    <property type="match status" value="1"/>
</dbReference>
<dbReference type="EMBL" id="SMFL01000005">
    <property type="protein sequence ID" value="TDE14720.1"/>
    <property type="molecule type" value="Genomic_DNA"/>
</dbReference>
<evidence type="ECO:0000256" key="7">
    <source>
        <dbReference type="SAM" id="Phobius"/>
    </source>
</evidence>
<name>A0A4R5DR78_9BACT</name>
<feature type="transmembrane region" description="Helical" evidence="7">
    <location>
        <begin position="21"/>
        <end position="50"/>
    </location>
</feature>
<evidence type="ECO:0000256" key="3">
    <source>
        <dbReference type="ARBA" id="ARBA00022475"/>
    </source>
</evidence>
<keyword evidence="3" id="KW-1003">Cell membrane</keyword>
<evidence type="ECO:0000256" key="4">
    <source>
        <dbReference type="ARBA" id="ARBA00022692"/>
    </source>
</evidence>
<comment type="caution">
    <text evidence="9">The sequence shown here is derived from an EMBL/GenBank/DDBJ whole genome shotgun (WGS) entry which is preliminary data.</text>
</comment>
<keyword evidence="2" id="KW-0813">Transport</keyword>
<feature type="transmembrane region" description="Helical" evidence="7">
    <location>
        <begin position="113"/>
        <end position="135"/>
    </location>
</feature>
<dbReference type="PANTHER" id="PTHR43266:SF2">
    <property type="entry name" value="MAJOR FACILITATOR SUPERFAMILY (MFS) PROFILE DOMAIN-CONTAINING PROTEIN"/>
    <property type="match status" value="1"/>
</dbReference>
<evidence type="ECO:0000313" key="10">
    <source>
        <dbReference type="Proteomes" id="UP000294850"/>
    </source>
</evidence>
<dbReference type="CDD" id="cd06173">
    <property type="entry name" value="MFS_MefA_like"/>
    <property type="match status" value="1"/>
</dbReference>
<dbReference type="AlphaFoldDB" id="A0A4R5DR78"/>
<feature type="transmembrane region" description="Helical" evidence="7">
    <location>
        <begin position="267"/>
        <end position="285"/>
    </location>
</feature>
<evidence type="ECO:0000256" key="6">
    <source>
        <dbReference type="ARBA" id="ARBA00023136"/>
    </source>
</evidence>
<reference evidence="9 10" key="1">
    <citation type="submission" date="2019-03" db="EMBL/GenBank/DDBJ databases">
        <title>Dyadobacter AR-3-6 sp. nov., isolated from arctic soil.</title>
        <authorList>
            <person name="Chaudhary D.K."/>
        </authorList>
    </citation>
    <scope>NUCLEOTIDE SEQUENCE [LARGE SCALE GENOMIC DNA]</scope>
    <source>
        <strain evidence="9 10">AR-3-6</strain>
    </source>
</reference>
<feature type="transmembrane region" description="Helical" evidence="7">
    <location>
        <begin position="147"/>
        <end position="172"/>
    </location>
</feature>
<evidence type="ECO:0000256" key="5">
    <source>
        <dbReference type="ARBA" id="ARBA00022989"/>
    </source>
</evidence>